<evidence type="ECO:0000313" key="1">
    <source>
        <dbReference type="EMBL" id="VDZ64186.1"/>
    </source>
</evidence>
<dbReference type="EMBL" id="LR134117">
    <property type="protein sequence ID" value="VDZ64186.1"/>
    <property type="molecule type" value="Genomic_DNA"/>
</dbReference>
<sequence>MKINEALPTTGKASDVTYPWFSQEFIQGMLPTVLDVVSGIVRDGGSEEKAIEAAKIVTKATLIAFLSITAPSPRVRPISEDHHQ</sequence>
<reference evidence="1 2" key="1">
    <citation type="submission" date="2018-12" db="EMBL/GenBank/DDBJ databases">
        <authorList>
            <consortium name="Pathogen Informatics"/>
        </authorList>
    </citation>
    <scope>NUCLEOTIDE SEQUENCE [LARGE SCALE GENOMIC DNA]</scope>
    <source>
        <strain evidence="1 2">NCTC11214</strain>
    </source>
</reference>
<dbReference type="RefSeq" id="WP_127913616.1">
    <property type="nucleotide sequence ID" value="NZ_LR134117.1"/>
</dbReference>
<dbReference type="Proteomes" id="UP000281391">
    <property type="component" value="Chromosome"/>
</dbReference>
<dbReference type="AlphaFoldDB" id="A0A3S4FV54"/>
<dbReference type="KEGG" id="sof:NCTC11214_04847"/>
<accession>A0A3S4FV54</accession>
<name>A0A3S4FV54_SEROD</name>
<evidence type="ECO:0000313" key="2">
    <source>
        <dbReference type="Proteomes" id="UP000281391"/>
    </source>
</evidence>
<gene>
    <name evidence="1" type="ORF">NCTC11214_04847</name>
</gene>
<protein>
    <submittedName>
        <fullName evidence="1">Uncharacterized protein</fullName>
    </submittedName>
</protein>
<proteinExistence type="predicted"/>
<organism evidence="1 2">
    <name type="scientific">Serratia odorifera</name>
    <dbReference type="NCBI Taxonomy" id="618"/>
    <lineage>
        <taxon>Bacteria</taxon>
        <taxon>Pseudomonadati</taxon>
        <taxon>Pseudomonadota</taxon>
        <taxon>Gammaproteobacteria</taxon>
        <taxon>Enterobacterales</taxon>
        <taxon>Yersiniaceae</taxon>
        <taxon>Serratia</taxon>
    </lineage>
</organism>